<keyword evidence="5" id="KW-1185">Reference proteome</keyword>
<accession>A0AAN7SHU8</accession>
<evidence type="ECO:0000313" key="5">
    <source>
        <dbReference type="Proteomes" id="UP001353858"/>
    </source>
</evidence>
<organism evidence="4 5">
    <name type="scientific">Aquatica leii</name>
    <dbReference type="NCBI Taxonomy" id="1421715"/>
    <lineage>
        <taxon>Eukaryota</taxon>
        <taxon>Metazoa</taxon>
        <taxon>Ecdysozoa</taxon>
        <taxon>Arthropoda</taxon>
        <taxon>Hexapoda</taxon>
        <taxon>Insecta</taxon>
        <taxon>Pterygota</taxon>
        <taxon>Neoptera</taxon>
        <taxon>Endopterygota</taxon>
        <taxon>Coleoptera</taxon>
        <taxon>Polyphaga</taxon>
        <taxon>Elateriformia</taxon>
        <taxon>Elateroidea</taxon>
        <taxon>Lampyridae</taxon>
        <taxon>Luciolinae</taxon>
        <taxon>Aquatica</taxon>
    </lineage>
</organism>
<dbReference type="PROSITE" id="PS50082">
    <property type="entry name" value="WD_REPEATS_2"/>
    <property type="match status" value="1"/>
</dbReference>
<dbReference type="InterPro" id="IPR001680">
    <property type="entry name" value="WD40_rpt"/>
</dbReference>
<reference evidence="5" key="1">
    <citation type="submission" date="2023-01" db="EMBL/GenBank/DDBJ databases">
        <title>Key to firefly adult light organ development and bioluminescence: homeobox transcription factors regulate luciferase expression and transportation to peroxisome.</title>
        <authorList>
            <person name="Fu X."/>
        </authorList>
    </citation>
    <scope>NUCLEOTIDE SEQUENCE [LARGE SCALE GENOMIC DNA]</scope>
</reference>
<dbReference type="InterPro" id="IPR022033">
    <property type="entry name" value="Rav1p_C"/>
</dbReference>
<dbReference type="InterPro" id="IPR052208">
    <property type="entry name" value="DmX-like/RAVE_component"/>
</dbReference>
<dbReference type="Gene3D" id="2.130.10.10">
    <property type="entry name" value="YVTN repeat-like/Quinoprotein amine dehydrogenase"/>
    <property type="match status" value="3"/>
</dbReference>
<keyword evidence="1" id="KW-0853">WD repeat</keyword>
<dbReference type="EMBL" id="JARPUR010000002">
    <property type="protein sequence ID" value="KAK4880874.1"/>
    <property type="molecule type" value="Genomic_DNA"/>
</dbReference>
<dbReference type="GO" id="GO:0043291">
    <property type="term" value="C:RAVE complex"/>
    <property type="evidence" value="ECO:0007669"/>
    <property type="project" value="TreeGrafter"/>
</dbReference>
<name>A0AAN7SHU8_9COLE</name>
<comment type="caution">
    <text evidence="4">The sequence shown here is derived from an EMBL/GenBank/DDBJ whole genome shotgun (WGS) entry which is preliminary data.</text>
</comment>
<dbReference type="SMART" id="SM00320">
    <property type="entry name" value="WD40"/>
    <property type="match status" value="11"/>
</dbReference>
<feature type="domain" description="RAVE complex protein Rav1 C-terminal" evidence="3">
    <location>
        <begin position="1561"/>
        <end position="1851"/>
    </location>
</feature>
<dbReference type="Proteomes" id="UP001353858">
    <property type="component" value="Unassembled WGS sequence"/>
</dbReference>
<dbReference type="Pfam" id="PF00400">
    <property type="entry name" value="WD40"/>
    <property type="match status" value="2"/>
</dbReference>
<feature type="region of interest" description="Disordered" evidence="2">
    <location>
        <begin position="1975"/>
        <end position="2000"/>
    </location>
</feature>
<evidence type="ECO:0000313" key="4">
    <source>
        <dbReference type="EMBL" id="KAK4880874.1"/>
    </source>
</evidence>
<dbReference type="InterPro" id="IPR015943">
    <property type="entry name" value="WD40/YVTN_repeat-like_dom_sf"/>
</dbReference>
<dbReference type="Pfam" id="PF12234">
    <property type="entry name" value="Rav1p_C"/>
    <property type="match status" value="2"/>
</dbReference>
<feature type="region of interest" description="Disordered" evidence="2">
    <location>
        <begin position="2691"/>
        <end position="2715"/>
    </location>
</feature>
<dbReference type="InterPro" id="IPR036322">
    <property type="entry name" value="WD40_repeat_dom_sf"/>
</dbReference>
<evidence type="ECO:0000259" key="3">
    <source>
        <dbReference type="Pfam" id="PF12234"/>
    </source>
</evidence>
<protein>
    <recommendedName>
        <fullName evidence="3">RAVE complex protein Rav1 C-terminal domain-containing protein</fullName>
    </recommendedName>
</protein>
<sequence length="2993" mass="334864">MNLHQIVSGACNAGDKCFAVGSVEGVAFTAYAAGCNIVILASTFERVQIIPGAVRDYIRISSLDCSSDTGKIAASYDSMVCIYEPTPLIHNNSTHGLDYRWVETGRLKTESPVRALSWNLEGTRLLTAGDIVQLWHLKQQPIEEDIPVTFTLGGGECVNDGSESDEKDKQQDQDQSWQCVWKANTATPVQHLAFSPDGTLFATSGENDRLVKIWYENKHFLFTSRSTENPTELEYSFVYIAHPRAVTHLSWRTTSKYMPKGSVSNMLVTSCKDNICRLWVETVLPEDGLVNLSQLDPQAHHPKFRTHRHKHRFMQRLKHMKTCFHIRRHAKQHTHGFGNTSTPIPTLPSTYSVHDFHSYGYRGTGVTPGLHFHLAASVNAETDIPLVPSISFCSPRPAFVLHWLNNKEMHFSLQAESLLEELTRRVVEHPECDEGAEEPLMETGGADGLDARIEALLRDWHHNPDLLFSIHPVDGSFLIWVVEWLDEYHPGSFRQAQVSFSTRIPSAFPLGDSLSMSTTVSLYSMSTCLKHLVKEVVKDKDIKETNGMFLPSVREEDEYNQNVEAPPPEDPKETCPIIFCVTKHDNGTLNLWQLTFADKSKFSQVLSIGHKSRASGHRYRVNDITCHPVLPLLLTTSHHNIVDKDHNSTGYCSELILWRVDAVGPLSKSGGICELARISSPEPSAFSVVAWIPTLLPSSTLGNLSNSPSACFVASDGRCLRVYQAVIDARTLLSDMSYKENRFRDSTESLTSDLSSLNEASLLDKINIVSQQSTARPGCIIQLETISEAIKWQNTTFLHVYQEQLIIGQHSAPINLTENDAMVDLQQNYIFEQPFYIVLLDCTDQHTIIHMWKMVIASNETELSLTGSQMYVPDCNLIQDEHELSRKNSLESLHLKQAKLSPHVNITTSKEVKQILPLPDGVEIVHATPAAGHLSSASIYPACLAPYCFATACNDGTIRFWTVAFDSATVKASRQLFLDEDGELIDTGKVWTEWNMVKESAIEIDGQLLHISVAYSGRLACAYKYGKSFTRPNKSDHDSRFINLCVAIYECESTGGTEWVLEDIIHLKNIHLPRITIDRHLDLSYLYDSKTLKKKQRINEVLHTFSNDERQMLTAENNVKPTLLAVPSFSTLQTLRKSISEIGNICPITQKHIVQLDWVSNEDGSHILTVACGNKIMLYTPLSSDLAQANVKAMKESMNTNRPILRKASSLAQPLFVDDFKWMTLRKIELQTADGLPALPMQISWVRDGLLIVGMDSEMHVYTQWRPQNVPRRSMDPFDNDGKNLRDLDIRTLTQENQRKLAAIPTLGRISSVNLQILDRKRYSKESNPDYMPDYGLFEASRIACPVLPQYHPKQLMELLNSGKIRWVKAILTHLVKCIGGNQDNSEDMQGWARARTLSVSYPAGSPEHRTSISEITLDYAEITNIPPLPLWTLLAADKECAATQEEKKDYNELFDNNAIMEESLDTLLEDQDVSRHERRPSERATGFAHFTPRQGRMLSRMLTHTHLPGLSSLDQMHLLALADTVATCNTDLAERFAIDAAKSAMAKENVIGQSDDVIVDSLDDCGLRFLLAMKHYSYLLRCLPLAQRTQFQKQGVGTTNLAWAYHSETQEELLNLIPNYAKGEPTWLLLRELGVGWWIRGLGLLRQCVQVLAKAAYKVKQDPLDAALYYLAMNKKSLLWGLYRSKSDQKMTHFFSNDFTIDRWRKAALKNAYALLGKQRFDHAAAFFLLAGNLRDAVEVILNKLCDLQLAIIIVRLYEGDGASLKRLLYEEILGCDAEGNDQDMSRAHPDPFLRSMALWTLKDHQLALSTLLVGNAGTQHPAHEDDSRETTQANPNVFNFYVYLRTHPLLVRQHIASSGQKKFWMSGRKEVVVEDTITPLERQLYFTTAHGHFRAGCPALALEVLSKLPYAVTDNAKQSSLATSPNTKKSDTQINTGIISWDTKSPLPGKAEDLDWGAPSDCGVKTDDFELKWSDDERDSDGSEEGLKMKDPLNPEPNDVEIDESAKQIDIMAQQLKFVACLKILMEELSTLATGFEVDGGQLRYQLYIWLEREVEALRELCNYTTLDQNVEAEELTTDVEVGDTHVARPTLHEILIQEKMDFEAKVLRAANRKRWLRANETLLRTFLSYCSLHGAAGGLASVRMELVLLLQELQQEKTQQQLLSPLPFPTSLPLLAASVASSKTVIADPVRYLQSLTHDMLHTIVDLPQPNTAQNQLLVLRDLAVALSACIYQSLCDSDTFKSSLQDSQDQCVTHLVGRKRRASMSERQQIHTLPSKWPGVTSLRALLAREKDEDTPRLTVVLCEAFSATYLALLLYGLSTLDCVILFHVTGHNFTQETWGQLFGGGTKKLLRTASATNSTNSQHSAQNTPTEEGSGPAMWLNKQRVKLNCKLLGHQPATMKEDKATYREQFVPPEMSMLAYLLTKPDAGPNCDDVSSDSESEDEDVFDAPPAVVTNNNEHSDPNSYSWVVLKLAILRIIEIRIKEFLGVAGLEVSELPVASPLIHSSLRRLIKWQDALKKELDNRQAPVEYIPGCFVESTSGPPLQKYRQLLEPQNTPFVNKSVASAVRRLWAYLVHQESVQDIFIRAVFGKRRSISAIDEVLPHPEPAIEPVRIIHKEQDSIAAFSLNQVNAGLIVIATPRELQEMDISLLLELPAWLEDECELDILNLKQDQTDSTAPPFLVIHSAGDKTKDPQPGSPPSGLASQSGRGTTVVLKHKMDGIRRICSHPLLPLYLTGGQDGSVQLWEWRHTQPVAVPRPPGTYAKVTRVRFSQHGNKFGVADSDGNLSLWQVGLSANATRPFFTHQCHSKGISDFVFLGSCSLLATAGHSSESKNVCIWDSILPHGKSMVVAFTCHEQGASSLVYAPQHQVLVSTGKKGDICLIDVRTKAIRHRFQAHESAVKCVAIDPHEEYFATGSADGDIKIWGVTVPTVLLVLPAEHARSSFFKNIGQGVTQLHIDSCGRLFSCGADGSMKVRQLPDRETLLSH</sequence>
<dbReference type="PANTHER" id="PTHR13950:SF9">
    <property type="entry name" value="RABCONNECTIN-3A"/>
    <property type="match status" value="1"/>
</dbReference>
<dbReference type="SUPFAM" id="SSF50978">
    <property type="entry name" value="WD40 repeat-like"/>
    <property type="match status" value="3"/>
</dbReference>
<dbReference type="GO" id="GO:0007035">
    <property type="term" value="P:vacuolar acidification"/>
    <property type="evidence" value="ECO:0007669"/>
    <property type="project" value="TreeGrafter"/>
</dbReference>
<dbReference type="PROSITE" id="PS50294">
    <property type="entry name" value="WD_REPEATS_REGION"/>
    <property type="match status" value="1"/>
</dbReference>
<feature type="repeat" description="WD" evidence="1">
    <location>
        <begin position="2900"/>
        <end position="2931"/>
    </location>
</feature>
<evidence type="ECO:0000256" key="1">
    <source>
        <dbReference type="PROSITE-ProRule" id="PRU00221"/>
    </source>
</evidence>
<dbReference type="PANTHER" id="PTHR13950">
    <property type="entry name" value="RABCONNECTIN-RELATED"/>
    <property type="match status" value="1"/>
</dbReference>
<proteinExistence type="predicted"/>
<feature type="domain" description="RAVE complex protein Rav1 C-terminal" evidence="3">
    <location>
        <begin position="1150"/>
        <end position="1530"/>
    </location>
</feature>
<evidence type="ECO:0000256" key="2">
    <source>
        <dbReference type="SAM" id="MobiDB-lite"/>
    </source>
</evidence>
<feature type="compositionally biased region" description="Polar residues" evidence="2">
    <location>
        <begin position="2358"/>
        <end position="2376"/>
    </location>
</feature>
<dbReference type="FunFam" id="2.130.10.10:FF:001065">
    <property type="entry name" value="Dual oxidase maturation factor, putative"/>
    <property type="match status" value="1"/>
</dbReference>
<feature type="region of interest" description="Disordered" evidence="2">
    <location>
        <begin position="2358"/>
        <end position="2382"/>
    </location>
</feature>
<gene>
    <name evidence="4" type="ORF">RN001_004193</name>
</gene>